<dbReference type="PIRSF" id="PIRSF001093">
    <property type="entry name" value="B-hxosamndse_ab_euk"/>
    <property type="match status" value="1"/>
</dbReference>
<dbReference type="GO" id="GO:0016020">
    <property type="term" value="C:membrane"/>
    <property type="evidence" value="ECO:0007669"/>
    <property type="project" value="TreeGrafter"/>
</dbReference>
<evidence type="ECO:0000256" key="4">
    <source>
        <dbReference type="ARBA" id="ARBA00012663"/>
    </source>
</evidence>
<evidence type="ECO:0000313" key="26">
    <source>
        <dbReference type="Ensembl" id="ENSSANP00000074019.1"/>
    </source>
</evidence>
<dbReference type="Gene3D" id="3.30.379.10">
    <property type="entry name" value="Chitobiase/beta-hexosaminidase domain 2-like"/>
    <property type="match status" value="1"/>
</dbReference>
<evidence type="ECO:0000256" key="11">
    <source>
        <dbReference type="ARBA" id="ARBA00023228"/>
    </source>
</evidence>
<dbReference type="GO" id="GO:0004563">
    <property type="term" value="F:beta-N-acetylhexosaminidase activity"/>
    <property type="evidence" value="ECO:0007669"/>
    <property type="project" value="UniProtKB-EC"/>
</dbReference>
<evidence type="ECO:0000256" key="15">
    <source>
        <dbReference type="ARBA" id="ARBA00041405"/>
    </source>
</evidence>
<evidence type="ECO:0000256" key="12">
    <source>
        <dbReference type="ARBA" id="ARBA00023295"/>
    </source>
</evidence>
<dbReference type="Gene3D" id="3.20.20.80">
    <property type="entry name" value="Glycosidases"/>
    <property type="match status" value="3"/>
</dbReference>
<keyword evidence="27" id="KW-1185">Reference proteome</keyword>
<keyword evidence="6" id="KW-0378">Hydrolase</keyword>
<dbReference type="AlphaFoldDB" id="A0A671QTF4"/>
<comment type="catalytic activity">
    <reaction evidence="22">
        <text>N-acetyl-beta-D-6-sulfogalactosaminyl-(1-&gt;4)-alpha-L-iduronyl-(1-&gt;3)-N-acetyl-D-6-sulfogalactosamine + H2O = alpha-L-iduronyl-(1-&gt;3)-N-acetyl-D-6-sulfogalactosamine + N-acetyl-D-6-sulfogalactosamine</text>
        <dbReference type="Rhea" id="RHEA:64384"/>
        <dbReference type="ChEBI" id="CHEBI:15377"/>
        <dbReference type="ChEBI" id="CHEBI:152567"/>
        <dbReference type="ChEBI" id="CHEBI:152568"/>
        <dbReference type="ChEBI" id="CHEBI:153064"/>
    </reaction>
    <physiologicalReaction direction="left-to-right" evidence="22">
        <dbReference type="Rhea" id="RHEA:64385"/>
    </physiologicalReaction>
</comment>
<comment type="catalytic activity">
    <reaction evidence="18">
        <text>a ganglioside GM2 + H2O = a ganglioside GM3 + N-acetyl-beta-D-galactosamine</text>
        <dbReference type="Rhea" id="RHEA:47968"/>
        <dbReference type="ChEBI" id="CHEBI:15377"/>
        <dbReference type="ChEBI" id="CHEBI:28497"/>
        <dbReference type="ChEBI" id="CHEBI:79210"/>
        <dbReference type="ChEBI" id="CHEBI:79218"/>
    </reaction>
    <physiologicalReaction direction="left-to-right" evidence="18">
        <dbReference type="Rhea" id="RHEA:47969"/>
    </physiologicalReaction>
</comment>
<evidence type="ECO:0000256" key="19">
    <source>
        <dbReference type="ARBA" id="ARBA00045782"/>
    </source>
</evidence>
<evidence type="ECO:0000259" key="24">
    <source>
        <dbReference type="Pfam" id="PF00728"/>
    </source>
</evidence>
<feature type="domain" description="Glycoside hydrolase family 20 catalytic" evidence="24">
    <location>
        <begin position="168"/>
        <end position="220"/>
    </location>
</feature>
<evidence type="ECO:0000259" key="25">
    <source>
        <dbReference type="Pfam" id="PF14845"/>
    </source>
</evidence>
<evidence type="ECO:0000256" key="6">
    <source>
        <dbReference type="ARBA" id="ARBA00022801"/>
    </source>
</evidence>
<keyword evidence="23" id="KW-1133">Transmembrane helix</keyword>
<organism evidence="26 27">
    <name type="scientific">Sinocyclocheilus anshuiensis</name>
    <dbReference type="NCBI Taxonomy" id="1608454"/>
    <lineage>
        <taxon>Eukaryota</taxon>
        <taxon>Metazoa</taxon>
        <taxon>Chordata</taxon>
        <taxon>Craniata</taxon>
        <taxon>Vertebrata</taxon>
        <taxon>Euteleostomi</taxon>
        <taxon>Actinopterygii</taxon>
        <taxon>Neopterygii</taxon>
        <taxon>Teleostei</taxon>
        <taxon>Ostariophysi</taxon>
        <taxon>Cypriniformes</taxon>
        <taxon>Cyprinidae</taxon>
        <taxon>Cyprininae</taxon>
        <taxon>Sinocyclocheilus</taxon>
    </lineage>
</organism>
<feature type="domain" description="Beta-hexosaminidase eukaryotic type N-terminal" evidence="25">
    <location>
        <begin position="45"/>
        <end position="146"/>
    </location>
</feature>
<evidence type="ECO:0000256" key="2">
    <source>
        <dbReference type="ARBA" id="ARBA00004371"/>
    </source>
</evidence>
<sequence>VLSGSLQYFLCLFDYSLLFVSVFSAFVLQIIIYHDDHSGGWSPLLFSFTYGRDSAAQTGCSVLDAAFKRYFSIIFPDFTTENVLQYMWSEPQPFVVSVSVKTRGCDGYPDEDSDESYTLSVSEGHAVLRSVSVWGALGGLESLSQLVYQDDYGTYFINKTEIVDFPRFEFRGLLLETSRHHLPPCYFEDSGSKLNVFHWHIVDDPSFPYQSRTFPDLSNKVEIFSSNICLFYFTFISGNGNSPGHTQSWGKGQPGLLTPCYKGSVPSGSFGPVDPTVDTTYKFMESLLKALYFSYVILYSSRQSNPNVRKFLEKMGFGKDLTGIILYGEHYRNIKIIPQDTVLEIWKGAKYQSELSRMTQAGHRVLLSDSYAVRPQNFSGTDEQKKLVIGGEVAMWGEYADATNLTPRLWPRACAAAERLWSNEEKTLNTDLAFPRLQEFHCELVRYWKYCTYKFINKDLFNSDLVVY</sequence>
<keyword evidence="7" id="KW-0443">Lipid metabolism</keyword>
<evidence type="ECO:0000256" key="8">
    <source>
        <dbReference type="ARBA" id="ARBA00023145"/>
    </source>
</evidence>
<dbReference type="PANTHER" id="PTHR22600">
    <property type="entry name" value="BETA-HEXOSAMINIDASE"/>
    <property type="match status" value="1"/>
</dbReference>
<dbReference type="SUPFAM" id="SSF51445">
    <property type="entry name" value="(Trans)glycosidases"/>
    <property type="match status" value="1"/>
</dbReference>
<keyword evidence="10" id="KW-0325">Glycoprotein</keyword>
<comment type="catalytic activity">
    <reaction evidence="17">
        <text>a ganglioside GM2 (d18:1(4E)) + H2O = a ganglioside GM3 (d18:1(4E)) + N-acetyl-beta-D-galactosamine</text>
        <dbReference type="Rhea" id="RHEA:47940"/>
        <dbReference type="ChEBI" id="CHEBI:15377"/>
        <dbReference type="ChEBI" id="CHEBI:28497"/>
        <dbReference type="ChEBI" id="CHEBI:60065"/>
        <dbReference type="ChEBI" id="CHEBI:71502"/>
    </reaction>
    <physiologicalReaction direction="left-to-right" evidence="17">
        <dbReference type="Rhea" id="RHEA:47941"/>
    </physiologicalReaction>
</comment>
<protein>
    <recommendedName>
        <fullName evidence="14">Beta-hexosaminidase subunit alpha</fullName>
        <ecNumber evidence="4">3.2.1.52</ecNumber>
    </recommendedName>
    <alternativeName>
        <fullName evidence="15">Beta-N-acetylhexosaminidase subunit alpha</fullName>
    </alternativeName>
    <alternativeName>
        <fullName evidence="16">N-acetyl-beta-glucosaminidase subunit alpha</fullName>
    </alternativeName>
</protein>
<comment type="catalytic activity">
    <reaction evidence="13">
        <text>beta-D-GalNAc-(1-&gt;4)-alpha-L-IdoA-(1-&gt;3)-beta-D-GalNAc-4-sulfate-(1-&gt;4)-alpha-L-IdoA-(1-&gt;3)-D-GalNAc-4-sulfate + H2O = alpha-L-IdoA-(1-&gt;3)-beta-D-GalNAc-4-sulfate-(1-&gt;4)-alpha-L-IdoA-(1-&gt;3)-D-GalNAc-4-sulfate + N-acetyl-D-galactosamine</text>
        <dbReference type="Rhea" id="RHEA:64372"/>
        <dbReference type="ChEBI" id="CHEBI:15377"/>
        <dbReference type="ChEBI" id="CHEBI:28037"/>
        <dbReference type="ChEBI" id="CHEBI:152565"/>
        <dbReference type="ChEBI" id="CHEBI:152566"/>
    </reaction>
    <physiologicalReaction direction="left-to-right" evidence="13">
        <dbReference type="Rhea" id="RHEA:64373"/>
    </physiologicalReaction>
</comment>
<reference evidence="26" key="1">
    <citation type="submission" date="2025-08" db="UniProtKB">
        <authorList>
            <consortium name="Ensembl"/>
        </authorList>
    </citation>
    <scope>IDENTIFICATION</scope>
</reference>
<evidence type="ECO:0000256" key="5">
    <source>
        <dbReference type="ARBA" id="ARBA00022729"/>
    </source>
</evidence>
<feature type="transmembrane region" description="Helical" evidence="23">
    <location>
        <begin position="6"/>
        <end position="28"/>
    </location>
</feature>
<name>A0A671QTF4_9TELE</name>
<keyword evidence="5" id="KW-0732">Signal</keyword>
<dbReference type="InterPro" id="IPR029018">
    <property type="entry name" value="Hex-like_dom2"/>
</dbReference>
<dbReference type="GO" id="GO:0005975">
    <property type="term" value="P:carbohydrate metabolic process"/>
    <property type="evidence" value="ECO:0007669"/>
    <property type="project" value="InterPro"/>
</dbReference>
<keyword evidence="23" id="KW-0472">Membrane</keyword>
<dbReference type="Ensembl" id="ENSSANT00000078703.1">
    <property type="protein sequence ID" value="ENSSANP00000074019.1"/>
    <property type="gene ID" value="ENSSANG00000036910.1"/>
</dbReference>
<dbReference type="GO" id="GO:0005764">
    <property type="term" value="C:lysosome"/>
    <property type="evidence" value="ECO:0007669"/>
    <property type="project" value="UniProtKB-SubCell"/>
</dbReference>
<evidence type="ECO:0000256" key="21">
    <source>
        <dbReference type="ARBA" id="ARBA00047301"/>
    </source>
</evidence>
<comment type="subcellular location">
    <subcellularLocation>
        <location evidence="2">Lysosome</location>
    </subcellularLocation>
</comment>
<dbReference type="PRINTS" id="PR00738">
    <property type="entry name" value="GLHYDRLASE20"/>
</dbReference>
<evidence type="ECO:0000256" key="13">
    <source>
        <dbReference type="ARBA" id="ARBA00023505"/>
    </source>
</evidence>
<evidence type="ECO:0000313" key="27">
    <source>
        <dbReference type="Proteomes" id="UP000472260"/>
    </source>
</evidence>
<evidence type="ECO:0000256" key="1">
    <source>
        <dbReference type="ARBA" id="ARBA00001231"/>
    </source>
</evidence>
<dbReference type="Pfam" id="PF00728">
    <property type="entry name" value="Glyco_hydro_20"/>
    <property type="match status" value="2"/>
</dbReference>
<comment type="similarity">
    <text evidence="3">Belongs to the glycosyl hydrolase 20 family.</text>
</comment>
<evidence type="ECO:0000256" key="14">
    <source>
        <dbReference type="ARBA" id="ARBA00040940"/>
    </source>
</evidence>
<dbReference type="InterPro" id="IPR025705">
    <property type="entry name" value="Beta_hexosaminidase_sua/sub"/>
</dbReference>
<evidence type="ECO:0000256" key="3">
    <source>
        <dbReference type="ARBA" id="ARBA00006285"/>
    </source>
</evidence>
<keyword evidence="12" id="KW-0326">Glycosidase</keyword>
<evidence type="ECO:0000256" key="10">
    <source>
        <dbReference type="ARBA" id="ARBA00023180"/>
    </source>
</evidence>
<comment type="subunit">
    <text evidence="20">There are 3 beta-hexosaminidase isozymes: isozyme A (hexosaminidase A) is a heterodimer composed of one subunit alpha and one subunit beta (chain A and B); isozyme B (hexosaminidase B) is a homodimer of two beta subunits (two chains A and B); isozyme S (hexosaminidase S) is a homodimer of two alpha subunits. The composition of the dimer (isozyme A versus isozyme S) has a significant effect on the substrate specificity of the alpha subunit active site.</text>
</comment>
<feature type="domain" description="Glycoside hydrolase family 20 catalytic" evidence="24">
    <location>
        <begin position="372"/>
        <end position="423"/>
    </location>
</feature>
<comment type="function">
    <text evidence="19">Hydrolyzes the non-reducing end N-acetyl-D-hexosamine and/or sulfated N-acetyl-D-hexosamine of glycoconjugates, such as the oligosaccharide moieties from proteins and neutral glycolipids, or from certain mucopolysaccharides. The isozyme S is as active as the isozyme A on the anionic bis-sulfated glycans, the chondroitin-6-sulfate trisaccharide (C6S-3), and the dermatan sulfate pentasaccharide, and the sulfated glycosphingolipid SM2. The isozyme B does not hydrolyze each of these substrates, however hydrolyzes efficiently neutral oligosaccharide. Only the isozyme A is responsible for the degradation of GM2 gangliosides in the presence of GM2A.</text>
</comment>
<dbReference type="GO" id="GO:0006689">
    <property type="term" value="P:ganglioside catabolic process"/>
    <property type="evidence" value="ECO:0007669"/>
    <property type="project" value="TreeGrafter"/>
</dbReference>
<dbReference type="InterPro" id="IPR017853">
    <property type="entry name" value="GH"/>
</dbReference>
<dbReference type="GO" id="GO:0030203">
    <property type="term" value="P:glycosaminoglycan metabolic process"/>
    <property type="evidence" value="ECO:0007669"/>
    <property type="project" value="TreeGrafter"/>
</dbReference>
<evidence type="ECO:0000256" key="7">
    <source>
        <dbReference type="ARBA" id="ARBA00023098"/>
    </source>
</evidence>
<dbReference type="InterPro" id="IPR015883">
    <property type="entry name" value="Glyco_hydro_20_cat"/>
</dbReference>
<accession>A0A671QTF4</accession>
<proteinExistence type="inferred from homology"/>
<reference evidence="26" key="2">
    <citation type="submission" date="2025-09" db="UniProtKB">
        <authorList>
            <consortium name="Ensembl"/>
        </authorList>
    </citation>
    <scope>IDENTIFICATION</scope>
</reference>
<evidence type="ECO:0000256" key="17">
    <source>
        <dbReference type="ARBA" id="ARBA00043767"/>
    </source>
</evidence>
<evidence type="ECO:0000256" key="16">
    <source>
        <dbReference type="ARBA" id="ARBA00043190"/>
    </source>
</evidence>
<dbReference type="PANTHER" id="PTHR22600:SF39">
    <property type="entry name" value="BETA-HEXOSAMINIDASE SUBUNIT ALPHA"/>
    <property type="match status" value="1"/>
</dbReference>
<keyword evidence="8" id="KW-0865">Zymogen</keyword>
<dbReference type="SUPFAM" id="SSF55545">
    <property type="entry name" value="beta-N-acetylhexosaminidase-like domain"/>
    <property type="match status" value="1"/>
</dbReference>
<dbReference type="InterPro" id="IPR029019">
    <property type="entry name" value="HEX_eukaryotic_N"/>
</dbReference>
<dbReference type="Pfam" id="PF14845">
    <property type="entry name" value="Glycohydro_20b2"/>
    <property type="match status" value="1"/>
</dbReference>
<keyword evidence="11" id="KW-0458">Lysosome</keyword>
<evidence type="ECO:0000256" key="22">
    <source>
        <dbReference type="ARBA" id="ARBA00049464"/>
    </source>
</evidence>
<dbReference type="EC" id="3.2.1.52" evidence="4"/>
<keyword evidence="23" id="KW-0812">Transmembrane</keyword>
<evidence type="ECO:0000256" key="20">
    <source>
        <dbReference type="ARBA" id="ARBA00046515"/>
    </source>
</evidence>
<evidence type="ECO:0000256" key="23">
    <source>
        <dbReference type="SAM" id="Phobius"/>
    </source>
</evidence>
<evidence type="ECO:0000256" key="18">
    <source>
        <dbReference type="ARBA" id="ARBA00043827"/>
    </source>
</evidence>
<evidence type="ECO:0000256" key="9">
    <source>
        <dbReference type="ARBA" id="ARBA00023157"/>
    </source>
</evidence>
<keyword evidence="9" id="KW-1015">Disulfide bond</keyword>
<comment type="catalytic activity">
    <reaction evidence="1">
        <text>Hydrolysis of terminal non-reducing N-acetyl-D-hexosamine residues in N-acetyl-beta-D-hexosaminides.</text>
        <dbReference type="EC" id="3.2.1.52"/>
    </reaction>
</comment>
<dbReference type="Proteomes" id="UP000472260">
    <property type="component" value="Unassembled WGS sequence"/>
</dbReference>
<comment type="catalytic activity">
    <reaction evidence="21">
        <text>N-acetyl-beta-D-galactosaminyl-(1-&gt;4)-beta-D-3-sulfogalactosyl-(1-&gt;4)-beta-D-glucosyl-(1&lt;-&gt;1')-ceramide + H2O = a beta-D-3-sulfogalactosyl-(1-&gt;4)-beta-D-glucosyl-(1&lt;-&gt;1')-ceramide + N-acetyl-beta-D-galactosamine</text>
        <dbReference type="Rhea" id="RHEA:48276"/>
        <dbReference type="ChEBI" id="CHEBI:15377"/>
        <dbReference type="ChEBI" id="CHEBI:28497"/>
        <dbReference type="ChEBI" id="CHEBI:90163"/>
        <dbReference type="ChEBI" id="CHEBI:90164"/>
    </reaction>
    <physiologicalReaction direction="left-to-right" evidence="21">
        <dbReference type="Rhea" id="RHEA:48277"/>
    </physiologicalReaction>
</comment>